<keyword evidence="3 10" id="KW-0812">Transmembrane</keyword>
<evidence type="ECO:0000256" key="1">
    <source>
        <dbReference type="ARBA" id="ARBA00004167"/>
    </source>
</evidence>
<evidence type="ECO:0000256" key="4">
    <source>
        <dbReference type="ARBA" id="ARBA00022982"/>
    </source>
</evidence>
<keyword evidence="11" id="KW-0150">Chloroplast</keyword>
<evidence type="ECO:0000256" key="3">
    <source>
        <dbReference type="ARBA" id="ARBA00022692"/>
    </source>
</evidence>
<accession>A0A3G5CST0</accession>
<comment type="similarity">
    <text evidence="10">Belongs to the PetL family.</text>
</comment>
<dbReference type="GO" id="GO:0015979">
    <property type="term" value="P:photosynthesis"/>
    <property type="evidence" value="ECO:0007669"/>
    <property type="project" value="UniProtKB-KW"/>
</dbReference>
<keyword evidence="6 10" id="KW-0793">Thylakoid</keyword>
<dbReference type="RefSeq" id="YP_009548944.1">
    <property type="nucleotide sequence ID" value="NC_040213.1"/>
</dbReference>
<comment type="function">
    <text evidence="8 10">Component of the cytochrome b6-f complex, which mediates electron transfer between photosystem II (PSII) and photosystem I (PSI), cyclic electron flow around PSI, and state transitions. PetL is important for photoautotrophic growth as well as for electron transfer efficiency and stability of the cytochrome b6-f complex.</text>
</comment>
<dbReference type="EMBL" id="MH173083">
    <property type="protein sequence ID" value="AYW15919.1"/>
    <property type="molecule type" value="Genomic_DNA"/>
</dbReference>
<evidence type="ECO:0000256" key="5">
    <source>
        <dbReference type="ARBA" id="ARBA00022989"/>
    </source>
</evidence>
<evidence type="ECO:0000256" key="8">
    <source>
        <dbReference type="ARBA" id="ARBA00025197"/>
    </source>
</evidence>
<evidence type="ECO:0000256" key="6">
    <source>
        <dbReference type="ARBA" id="ARBA00023078"/>
    </source>
</evidence>
<sequence length="69" mass="8386">MLTSLSYFAFLMLALSFTLAIFVGLNKIQILQLTFYYPPKKREGEQKRERVFRRQRLLIRRTYQRLILS</sequence>
<keyword evidence="7 10" id="KW-0472">Membrane</keyword>
<dbReference type="AlphaFoldDB" id="A0A3G5CST0"/>
<keyword evidence="11" id="KW-0934">Plastid</keyword>
<dbReference type="GO" id="GO:0009535">
    <property type="term" value="C:chloroplast thylakoid membrane"/>
    <property type="evidence" value="ECO:0007669"/>
    <property type="project" value="UniProtKB-SubCell"/>
</dbReference>
<dbReference type="HAMAP" id="MF_00433">
    <property type="entry name" value="Cytb6_f_PetL"/>
    <property type="match status" value="1"/>
</dbReference>
<name>A0A3G5CST0_9MONI</name>
<keyword evidence="5 10" id="KW-1133">Transmembrane helix</keyword>
<reference evidence="11" key="1">
    <citation type="journal article" date="2018" name="Genome Biol. Evol.">
        <title>Mobile Elements Shape Plastome Evolution in Ferns.</title>
        <authorList>
            <person name="Robison T.A."/>
            <person name="Grusz A.L."/>
            <person name="Wolf P.G."/>
            <person name="Mower J.P."/>
            <person name="Fauskee B.D."/>
            <person name="Sosa K."/>
            <person name="Schuettpelz E.L."/>
        </authorList>
    </citation>
    <scope>NUCLEOTIDE SEQUENCE</scope>
</reference>
<geneLocation type="chloroplast" evidence="11"/>
<dbReference type="GO" id="GO:0009512">
    <property type="term" value="C:cytochrome b6f complex"/>
    <property type="evidence" value="ECO:0007669"/>
    <property type="project" value="InterPro"/>
</dbReference>
<protein>
    <recommendedName>
        <fullName evidence="10">Cytochrome b6-f complex subunit 6</fullName>
    </recommendedName>
    <alternativeName>
        <fullName evidence="10">Cytochrome b6-f complex subunit PetL</fullName>
    </alternativeName>
    <alternativeName>
        <fullName evidence="10">Cytochrome b6-f complex subunit VI</fullName>
    </alternativeName>
</protein>
<evidence type="ECO:0000256" key="10">
    <source>
        <dbReference type="HAMAP-Rule" id="MF_00433"/>
    </source>
</evidence>
<keyword evidence="4 10" id="KW-0249">Electron transport</keyword>
<keyword evidence="10" id="KW-0602">Photosynthesis</keyword>
<proteinExistence type="inferred from homology"/>
<feature type="transmembrane region" description="Helical" evidence="10">
    <location>
        <begin position="6"/>
        <end position="25"/>
    </location>
</feature>
<dbReference type="InterPro" id="IPR007802">
    <property type="entry name" value="Cyt_b6/f_cplx_su6"/>
</dbReference>
<comment type="subunit">
    <text evidence="9 10">The 4 large subunits of the cytochrome b6-f complex are cytochrome b6, subunit IV (17 kDa polypeptide, PetD), cytochrome f and the Rieske protein, while the 4 small subunits are PetG, PetL, PetM and PetN. The complex functions as a dimer.</text>
</comment>
<evidence type="ECO:0000256" key="2">
    <source>
        <dbReference type="ARBA" id="ARBA00022448"/>
    </source>
</evidence>
<evidence type="ECO:0000256" key="9">
    <source>
        <dbReference type="ARBA" id="ARBA00025834"/>
    </source>
</evidence>
<dbReference type="GO" id="GO:0009055">
    <property type="term" value="F:electron transfer activity"/>
    <property type="evidence" value="ECO:0007669"/>
    <property type="project" value="InterPro"/>
</dbReference>
<evidence type="ECO:0000256" key="7">
    <source>
        <dbReference type="ARBA" id="ARBA00023136"/>
    </source>
</evidence>
<organism evidence="11">
    <name type="scientific">Myriopteris scabra</name>
    <dbReference type="NCBI Taxonomy" id="40646"/>
    <lineage>
        <taxon>Eukaryota</taxon>
        <taxon>Viridiplantae</taxon>
        <taxon>Streptophyta</taxon>
        <taxon>Embryophyta</taxon>
        <taxon>Tracheophyta</taxon>
        <taxon>Polypodiopsida</taxon>
        <taxon>Polypodiidae</taxon>
        <taxon>Polypodiales</taxon>
        <taxon>Pteridineae</taxon>
        <taxon>Pteridaceae</taxon>
        <taxon>Cheilanthoideae</taxon>
        <taxon>Myriopteris</taxon>
    </lineage>
</organism>
<keyword evidence="2 10" id="KW-0813">Transport</keyword>
<dbReference type="GeneID" id="38746760"/>
<evidence type="ECO:0000313" key="11">
    <source>
        <dbReference type="EMBL" id="AYW15919.1"/>
    </source>
</evidence>
<gene>
    <name evidence="10 11" type="primary">petL</name>
</gene>
<comment type="subcellular location">
    <subcellularLocation>
        <location evidence="1">Membrane</location>
        <topology evidence="1">Single-pass membrane protein</topology>
    </subcellularLocation>
    <subcellularLocation>
        <location evidence="10">Plastid</location>
        <location evidence="10">Chloroplast thylakoid membrane</location>
        <topology evidence="10">Single-pass membrane protein</topology>
    </subcellularLocation>
</comment>